<dbReference type="OrthoDB" id="459468at2"/>
<dbReference type="AlphaFoldDB" id="A0A098LA04"/>
<keyword evidence="2" id="KW-1185">Reference proteome</keyword>
<evidence type="ECO:0000313" key="2">
    <source>
        <dbReference type="Proteomes" id="UP000030185"/>
    </source>
</evidence>
<dbReference type="Pfam" id="PF19713">
    <property type="entry name" value="DUF6208"/>
    <property type="match status" value="1"/>
</dbReference>
<protein>
    <submittedName>
        <fullName evidence="1">Uncharacterized protein</fullName>
    </submittedName>
</protein>
<gene>
    <name evidence="1" type="ORF">MYP_404</name>
</gene>
<accession>A0A098LA04</accession>
<evidence type="ECO:0000313" key="1">
    <source>
        <dbReference type="EMBL" id="GAL83178.1"/>
    </source>
</evidence>
<dbReference type="STRING" id="153721.MYP_404"/>
<dbReference type="RefSeq" id="WP_045457676.1">
    <property type="nucleotide sequence ID" value="NZ_BBLT01000001.1"/>
</dbReference>
<dbReference type="InterPro" id="IPR046180">
    <property type="entry name" value="DUF6208"/>
</dbReference>
<name>A0A098LA04_9BACT</name>
<dbReference type="Proteomes" id="UP000030185">
    <property type="component" value="Unassembled WGS sequence"/>
</dbReference>
<proteinExistence type="predicted"/>
<sequence length="318" mass="36784">MSINYFKYKASYIFNRLLKAYFRMLFQTLLLKKESKIWKLYIERLQHPLGIPYAMLNAPRWNTHAFIASAGPVTINESITIDFSEVNMLCSSWTFILYKLPANVTSKVISCLDDSTLCHKVNVERGSYSVVLRCYELKYPVELPELIIDNGKVVIEKRLLLNKTPVYPDTIMTKESKFYSFVHYYLHYAFRYGKRSINRNLEFEYLPVGNPETTFLFGYYNRNSIVYVDILDRAGSFLIFITCYNESSFPVYSEKIPVYGIDLYKSALLPANGTYLIRIIPLVKGLTSEMLKKCVKVNVVEGIPDMNAGNVKKVAVQK</sequence>
<comment type="caution">
    <text evidence="1">The sequence shown here is derived from an EMBL/GenBank/DDBJ whole genome shotgun (WGS) entry which is preliminary data.</text>
</comment>
<dbReference type="EMBL" id="BBLT01000001">
    <property type="protein sequence ID" value="GAL83178.1"/>
    <property type="molecule type" value="Genomic_DNA"/>
</dbReference>
<dbReference type="eggNOG" id="ENOG502Z9ER">
    <property type="taxonomic scope" value="Bacteria"/>
</dbReference>
<organism evidence="1 2">
    <name type="scientific">Sporocytophaga myxococcoides</name>
    <dbReference type="NCBI Taxonomy" id="153721"/>
    <lineage>
        <taxon>Bacteria</taxon>
        <taxon>Pseudomonadati</taxon>
        <taxon>Bacteroidota</taxon>
        <taxon>Cytophagia</taxon>
        <taxon>Cytophagales</taxon>
        <taxon>Cytophagaceae</taxon>
        <taxon>Sporocytophaga</taxon>
    </lineage>
</organism>
<reference evidence="1 2" key="1">
    <citation type="submission" date="2014-09" db="EMBL/GenBank/DDBJ databases">
        <title>Sporocytophaga myxococcoides PG-01 genome sequencing.</title>
        <authorList>
            <person name="Liu L."/>
            <person name="Gao P.J."/>
            <person name="Chen G.J."/>
            <person name="Wang L.S."/>
        </authorList>
    </citation>
    <scope>NUCLEOTIDE SEQUENCE [LARGE SCALE GENOMIC DNA]</scope>
    <source>
        <strain evidence="1 2">PG-01</strain>
    </source>
</reference>